<comment type="caution">
    <text evidence="1">The sequence shown here is derived from an EMBL/GenBank/DDBJ whole genome shotgun (WGS) entry which is preliminary data.</text>
</comment>
<gene>
    <name evidence="1" type="ORF">U0070_019198</name>
</gene>
<dbReference type="Proteomes" id="UP001488838">
    <property type="component" value="Unassembled WGS sequence"/>
</dbReference>
<name>A0AAW0H5P6_MYOGA</name>
<dbReference type="EMBL" id="JBBHLL010000782">
    <property type="protein sequence ID" value="KAK7797726.1"/>
    <property type="molecule type" value="Genomic_DNA"/>
</dbReference>
<evidence type="ECO:0000313" key="2">
    <source>
        <dbReference type="Proteomes" id="UP001488838"/>
    </source>
</evidence>
<accession>A0AAW0H5P6</accession>
<evidence type="ECO:0000313" key="1">
    <source>
        <dbReference type="EMBL" id="KAK7797726.1"/>
    </source>
</evidence>
<keyword evidence="2" id="KW-1185">Reference proteome</keyword>
<proteinExistence type="predicted"/>
<reference evidence="1 2" key="1">
    <citation type="journal article" date="2023" name="bioRxiv">
        <title>Conserved and derived expression patterns and positive selection on dental genes reveal complex evolutionary context of ever-growing rodent molars.</title>
        <authorList>
            <person name="Calamari Z.T."/>
            <person name="Song A."/>
            <person name="Cohen E."/>
            <person name="Akter M."/>
            <person name="Roy R.D."/>
            <person name="Hallikas O."/>
            <person name="Christensen M.M."/>
            <person name="Li P."/>
            <person name="Marangoni P."/>
            <person name="Jernvall J."/>
            <person name="Klein O.D."/>
        </authorList>
    </citation>
    <scope>NUCLEOTIDE SEQUENCE [LARGE SCALE GENOMIC DNA]</scope>
    <source>
        <strain evidence="1">V071</strain>
    </source>
</reference>
<dbReference type="AlphaFoldDB" id="A0AAW0H5P6"/>
<protein>
    <submittedName>
        <fullName evidence="1">Uncharacterized protein</fullName>
    </submittedName>
</protein>
<organism evidence="1 2">
    <name type="scientific">Myodes glareolus</name>
    <name type="common">Bank vole</name>
    <name type="synonym">Clethrionomys glareolus</name>
    <dbReference type="NCBI Taxonomy" id="447135"/>
    <lineage>
        <taxon>Eukaryota</taxon>
        <taxon>Metazoa</taxon>
        <taxon>Chordata</taxon>
        <taxon>Craniata</taxon>
        <taxon>Vertebrata</taxon>
        <taxon>Euteleostomi</taxon>
        <taxon>Mammalia</taxon>
        <taxon>Eutheria</taxon>
        <taxon>Euarchontoglires</taxon>
        <taxon>Glires</taxon>
        <taxon>Rodentia</taxon>
        <taxon>Myomorpha</taxon>
        <taxon>Muroidea</taxon>
        <taxon>Cricetidae</taxon>
        <taxon>Arvicolinae</taxon>
        <taxon>Myodes</taxon>
    </lineage>
</organism>
<sequence>MVAFKKKAGAGNHGEAYRAPRVIQECLSRLLASCGAIKTVELQEKPDLAESPKEPTSKFFTPSQFRLPEDVFHFRSFLLKTGALAPGALLLSPLFRSLMSL</sequence>